<dbReference type="PANTHER" id="PTHR45845:SF4">
    <property type="entry name" value="PLECKSTRIN HOMOLOGY DOMAIN CONTAINING, FAMILY G (WITH RHOGEF DOMAIN) MEMBER 4"/>
    <property type="match status" value="1"/>
</dbReference>
<dbReference type="EMBL" id="BEZZ01097319">
    <property type="protein sequence ID" value="GCC43178.1"/>
    <property type="molecule type" value="Genomic_DNA"/>
</dbReference>
<name>A0A401TKL7_CHIPU</name>
<feature type="compositionally biased region" description="Low complexity" evidence="1">
    <location>
        <begin position="168"/>
        <end position="179"/>
    </location>
</feature>
<gene>
    <name evidence="2" type="ORF">chiPu_0027192</name>
</gene>
<evidence type="ECO:0000256" key="1">
    <source>
        <dbReference type="SAM" id="MobiDB-lite"/>
    </source>
</evidence>
<dbReference type="OrthoDB" id="6152532at2759"/>
<keyword evidence="3" id="KW-1185">Reference proteome</keyword>
<reference evidence="2 3" key="1">
    <citation type="journal article" date="2018" name="Nat. Ecol. Evol.">
        <title>Shark genomes provide insights into elasmobranch evolution and the origin of vertebrates.</title>
        <authorList>
            <person name="Hara Y"/>
            <person name="Yamaguchi K"/>
            <person name="Onimaru K"/>
            <person name="Kadota M"/>
            <person name="Koyanagi M"/>
            <person name="Keeley SD"/>
            <person name="Tatsumi K"/>
            <person name="Tanaka K"/>
            <person name="Motone F"/>
            <person name="Kageyama Y"/>
            <person name="Nozu R"/>
            <person name="Adachi N"/>
            <person name="Nishimura O"/>
            <person name="Nakagawa R"/>
            <person name="Tanegashima C"/>
            <person name="Kiyatake I"/>
            <person name="Matsumoto R"/>
            <person name="Murakumo K"/>
            <person name="Nishida K"/>
            <person name="Terakita A"/>
            <person name="Kuratani S"/>
            <person name="Sato K"/>
            <person name="Hyodo S Kuraku.S."/>
        </authorList>
    </citation>
    <scope>NUCLEOTIDE SEQUENCE [LARGE SCALE GENOMIC DNA]</scope>
</reference>
<feature type="non-terminal residue" evidence="2">
    <location>
        <position position="374"/>
    </location>
</feature>
<organism evidence="2 3">
    <name type="scientific">Chiloscyllium punctatum</name>
    <name type="common">Brownbanded bambooshark</name>
    <name type="synonym">Hemiscyllium punctatum</name>
    <dbReference type="NCBI Taxonomy" id="137246"/>
    <lineage>
        <taxon>Eukaryota</taxon>
        <taxon>Metazoa</taxon>
        <taxon>Chordata</taxon>
        <taxon>Craniata</taxon>
        <taxon>Vertebrata</taxon>
        <taxon>Chondrichthyes</taxon>
        <taxon>Elasmobranchii</taxon>
        <taxon>Galeomorphii</taxon>
        <taxon>Galeoidea</taxon>
        <taxon>Orectolobiformes</taxon>
        <taxon>Hemiscylliidae</taxon>
        <taxon>Chiloscyllium</taxon>
    </lineage>
</organism>
<feature type="region of interest" description="Disordered" evidence="1">
    <location>
        <begin position="69"/>
        <end position="95"/>
    </location>
</feature>
<comment type="caution">
    <text evidence="2">The sequence shown here is derived from an EMBL/GenBank/DDBJ whole genome shotgun (WGS) entry which is preliminary data.</text>
</comment>
<dbReference type="Proteomes" id="UP000287033">
    <property type="component" value="Unassembled WGS sequence"/>
</dbReference>
<feature type="compositionally biased region" description="Basic and acidic residues" evidence="1">
    <location>
        <begin position="208"/>
        <end position="217"/>
    </location>
</feature>
<feature type="compositionally biased region" description="Gly residues" evidence="1">
    <location>
        <begin position="333"/>
        <end position="345"/>
    </location>
</feature>
<evidence type="ECO:0000313" key="3">
    <source>
        <dbReference type="Proteomes" id="UP000287033"/>
    </source>
</evidence>
<feature type="compositionally biased region" description="Basic and acidic residues" evidence="1">
    <location>
        <begin position="188"/>
        <end position="199"/>
    </location>
</feature>
<evidence type="ECO:0000313" key="2">
    <source>
        <dbReference type="EMBL" id="GCC43178.1"/>
    </source>
</evidence>
<proteinExistence type="predicted"/>
<feature type="compositionally biased region" description="Acidic residues" evidence="1">
    <location>
        <begin position="80"/>
        <end position="94"/>
    </location>
</feature>
<dbReference type="STRING" id="137246.A0A401TKL7"/>
<dbReference type="PANTHER" id="PTHR45845">
    <property type="entry name" value="RHO GUANINE NUCLEOTIDE EXCHANGE FACTOR-RELATED"/>
    <property type="match status" value="1"/>
</dbReference>
<dbReference type="InterPro" id="IPR052231">
    <property type="entry name" value="Rho_GEF_signaling-related"/>
</dbReference>
<protein>
    <submittedName>
        <fullName evidence="2">Uncharacterized protein</fullName>
    </submittedName>
</protein>
<sequence>MLGVLAQYQGCLFVHQGWPLCLGEQLVLQLSALDWRALQPEDFYLQLAPTGSRGATLLLKCRAWGGGGGGGGGNDHDHDDHDDDDDSESEEGEEGGGIVELPIAEDAYPHLFTVEWLDGVNRRLRRDARSPPRRLRSCLLASAGGRLRRMRWSRLVCPRLREPPAPAGRPRASGDGAAAADDDGGPLRLREAAAADKGDGAGGGGRDPTPRRQRVQEDVEAGEYVELREVSAPPLAEGGPAGQPRLRSSTLPAAGRPGRRRRGAQAQHRAWVHQPPRRRRRKGACGEAAAHVAAGRAHVAAGRPHVASPRATEPTNGPPPWRGLVLPTRWAEGGPGDGAPLGGRSGPVAAWTRPPLAEREGPTTAEPPLAERKG</sequence>
<dbReference type="AlphaFoldDB" id="A0A401TKL7"/>
<feature type="compositionally biased region" description="Low complexity" evidence="1">
    <location>
        <begin position="288"/>
        <end position="303"/>
    </location>
</feature>
<accession>A0A401TKL7</accession>
<feature type="region of interest" description="Disordered" evidence="1">
    <location>
        <begin position="160"/>
        <end position="374"/>
    </location>
</feature>